<proteinExistence type="predicted"/>
<organism evidence="5 6">
    <name type="scientific">Pseudothermotoga hypogea DSM 11164 = NBRC 106472</name>
    <dbReference type="NCBI Taxonomy" id="1123384"/>
    <lineage>
        <taxon>Bacteria</taxon>
        <taxon>Thermotogati</taxon>
        <taxon>Thermotogota</taxon>
        <taxon>Thermotogae</taxon>
        <taxon>Thermotogales</taxon>
        <taxon>Thermotogaceae</taxon>
        <taxon>Pseudothermotoga</taxon>
    </lineage>
</organism>
<dbReference type="PANTHER" id="PTHR43875:SF1">
    <property type="entry name" value="OSMOPROTECTIVE COMPOUNDS UPTAKE ATP-BINDING PROTEIN GGTA"/>
    <property type="match status" value="1"/>
</dbReference>
<dbReference type="NCBIfam" id="NF008653">
    <property type="entry name" value="PRK11650.1"/>
    <property type="match status" value="1"/>
</dbReference>
<dbReference type="InterPro" id="IPR003593">
    <property type="entry name" value="AAA+_ATPase"/>
</dbReference>
<dbReference type="GO" id="GO:0140359">
    <property type="term" value="F:ABC-type transporter activity"/>
    <property type="evidence" value="ECO:0007669"/>
    <property type="project" value="InterPro"/>
</dbReference>
<dbReference type="STRING" id="1123384.AJ81_05930"/>
<dbReference type="PROSITE" id="PS00211">
    <property type="entry name" value="ABC_TRANSPORTER_1"/>
    <property type="match status" value="1"/>
</dbReference>
<gene>
    <name evidence="5" type="ORF">AJ81_05930</name>
</gene>
<dbReference type="SUPFAM" id="SSF52540">
    <property type="entry name" value="P-loop containing nucleoside triphosphate hydrolases"/>
    <property type="match status" value="1"/>
</dbReference>
<dbReference type="PANTHER" id="PTHR43875">
    <property type="entry name" value="MALTODEXTRIN IMPORT ATP-BINDING PROTEIN MSMX"/>
    <property type="match status" value="1"/>
</dbReference>
<sequence length="357" mass="40477">MAKVRIENVKKYFGSVKALDGIDLTIEEGSFVVLLGPSGCGKTTLMRCISGLEKLTEGKIYFDDKDVSNVPPKDRNVAMVFQSYAVWPHMKVRDNIAYPLKLKKVPKNEIEERVKWVSELLHISELLDRFPAQLSGGQRQRVAVARAIVHQPKVLLMDEPLSNLDALLRVKMRSELKKLHERVKVTTIYVTHDQTEAMTMGDKIAVMNAGKIVQFGTPEEIYKKPKTIFVAGFVGSPQMNFLSMKVVSSGTQFHAENFGLRIPLKSDPKSEHVIVGIRPEHIHLQQTERCVPITGTVYFAEKLMSETVIHLSIDAEKNLVIKVPYDLSVKEGEKMQVYLDLDQIHFFHPDTQERIEL</sequence>
<dbReference type="GO" id="GO:0005524">
    <property type="term" value="F:ATP binding"/>
    <property type="evidence" value="ECO:0007669"/>
    <property type="project" value="UniProtKB-KW"/>
</dbReference>
<protein>
    <submittedName>
        <fullName evidence="5">Sugar ABC transporter ATP-binding protein</fullName>
    </submittedName>
</protein>
<keyword evidence="2" id="KW-0547">Nucleotide-binding</keyword>
<keyword evidence="6" id="KW-1185">Reference proteome</keyword>
<dbReference type="Gene3D" id="2.40.50.100">
    <property type="match status" value="1"/>
</dbReference>
<dbReference type="GO" id="GO:0055052">
    <property type="term" value="C:ATP-binding cassette (ABC) transporter complex, substrate-binding subunit-containing"/>
    <property type="evidence" value="ECO:0007669"/>
    <property type="project" value="TreeGrafter"/>
</dbReference>
<accession>A0A0X1KR63</accession>
<keyword evidence="3 5" id="KW-0067">ATP-binding</keyword>
<reference evidence="5 6" key="1">
    <citation type="submission" date="2014-01" db="EMBL/GenBank/DDBJ databases">
        <title>Genome sequencing of Thermotog hypogea.</title>
        <authorList>
            <person name="Zhang X."/>
            <person name="Alvare G."/>
            <person name="Fristensky B."/>
            <person name="Chen L."/>
            <person name="Suen T."/>
            <person name="Chen Q."/>
            <person name="Ma K."/>
        </authorList>
    </citation>
    <scope>NUCLEOTIDE SEQUENCE [LARGE SCALE GENOMIC DNA]</scope>
    <source>
        <strain evidence="5 6">DSM 11164</strain>
    </source>
</reference>
<evidence type="ECO:0000256" key="1">
    <source>
        <dbReference type="ARBA" id="ARBA00022448"/>
    </source>
</evidence>
<dbReference type="Gene3D" id="2.40.50.140">
    <property type="entry name" value="Nucleic acid-binding proteins"/>
    <property type="match status" value="1"/>
</dbReference>
<dbReference type="InterPro" id="IPR015855">
    <property type="entry name" value="ABC_transpr_MalK-like"/>
</dbReference>
<dbReference type="EMBL" id="CP007141">
    <property type="protein sequence ID" value="AJC73808.1"/>
    <property type="molecule type" value="Genomic_DNA"/>
</dbReference>
<evidence type="ECO:0000259" key="4">
    <source>
        <dbReference type="PROSITE" id="PS50893"/>
    </source>
</evidence>
<dbReference type="RefSeq" id="WP_031505483.1">
    <property type="nucleotide sequence ID" value="NC_022795.1"/>
</dbReference>
<dbReference type="OrthoDB" id="9802264at2"/>
<evidence type="ECO:0000256" key="2">
    <source>
        <dbReference type="ARBA" id="ARBA00022741"/>
    </source>
</evidence>
<keyword evidence="1" id="KW-0813">Transport</keyword>
<dbReference type="InterPro" id="IPR017871">
    <property type="entry name" value="ABC_transporter-like_CS"/>
</dbReference>
<dbReference type="SUPFAM" id="SSF50331">
    <property type="entry name" value="MOP-like"/>
    <property type="match status" value="1"/>
</dbReference>
<dbReference type="Pfam" id="PF17912">
    <property type="entry name" value="OB_MalK"/>
    <property type="match status" value="1"/>
</dbReference>
<dbReference type="InterPro" id="IPR027417">
    <property type="entry name" value="P-loop_NTPase"/>
</dbReference>
<dbReference type="SMART" id="SM00382">
    <property type="entry name" value="AAA"/>
    <property type="match status" value="1"/>
</dbReference>
<dbReference type="PATRIC" id="fig|1123384.7.peg.1188"/>
<dbReference type="FunFam" id="3.40.50.300:FF:000042">
    <property type="entry name" value="Maltose/maltodextrin ABC transporter, ATP-binding protein"/>
    <property type="match status" value="1"/>
</dbReference>
<dbReference type="Gene3D" id="3.40.50.300">
    <property type="entry name" value="P-loop containing nucleotide triphosphate hydrolases"/>
    <property type="match status" value="1"/>
</dbReference>
<name>A0A0X1KR63_9THEM</name>
<dbReference type="InterPro" id="IPR008995">
    <property type="entry name" value="Mo/tungstate-bd_C_term_dom"/>
</dbReference>
<dbReference type="GO" id="GO:0008643">
    <property type="term" value="P:carbohydrate transport"/>
    <property type="evidence" value="ECO:0007669"/>
    <property type="project" value="InterPro"/>
</dbReference>
<dbReference type="PaxDb" id="1123384-AJ81_05930"/>
<dbReference type="PROSITE" id="PS50893">
    <property type="entry name" value="ABC_TRANSPORTER_2"/>
    <property type="match status" value="1"/>
</dbReference>
<dbReference type="InterPro" id="IPR040582">
    <property type="entry name" value="OB_MalK-like"/>
</dbReference>
<dbReference type="Pfam" id="PF00005">
    <property type="entry name" value="ABC_tran"/>
    <property type="match status" value="1"/>
</dbReference>
<dbReference type="GO" id="GO:0016887">
    <property type="term" value="F:ATP hydrolysis activity"/>
    <property type="evidence" value="ECO:0007669"/>
    <property type="project" value="InterPro"/>
</dbReference>
<dbReference type="CDD" id="cd03301">
    <property type="entry name" value="ABC_MalK_N"/>
    <property type="match status" value="1"/>
</dbReference>
<dbReference type="AlphaFoldDB" id="A0A0X1KR63"/>
<dbReference type="InterPro" id="IPR047641">
    <property type="entry name" value="ABC_transpr_MalK/UgpC-like"/>
</dbReference>
<evidence type="ECO:0000313" key="5">
    <source>
        <dbReference type="EMBL" id="AJC73808.1"/>
    </source>
</evidence>
<dbReference type="InterPro" id="IPR003439">
    <property type="entry name" value="ABC_transporter-like_ATP-bd"/>
</dbReference>
<feature type="domain" description="ABC transporter" evidence="4">
    <location>
        <begin position="4"/>
        <end position="234"/>
    </location>
</feature>
<dbReference type="KEGG" id="phy:AJ81_05930"/>
<evidence type="ECO:0000256" key="3">
    <source>
        <dbReference type="ARBA" id="ARBA00022840"/>
    </source>
</evidence>
<evidence type="ECO:0000313" key="6">
    <source>
        <dbReference type="Proteomes" id="UP000077469"/>
    </source>
</evidence>
<dbReference type="Proteomes" id="UP000077469">
    <property type="component" value="Chromosome"/>
</dbReference>
<dbReference type="InterPro" id="IPR012340">
    <property type="entry name" value="NA-bd_OB-fold"/>
</dbReference>